<proteinExistence type="predicted"/>
<dbReference type="InterPro" id="IPR036291">
    <property type="entry name" value="NAD(P)-bd_dom_sf"/>
</dbReference>
<name>A0A431TQV4_9BURK</name>
<dbReference type="EMBL" id="RXOE01000001">
    <property type="protein sequence ID" value="RTQ36560.1"/>
    <property type="molecule type" value="Genomic_DNA"/>
</dbReference>
<feature type="domain" description="NmrA-like" evidence="1">
    <location>
        <begin position="3"/>
        <end position="235"/>
    </location>
</feature>
<dbReference type="InterPro" id="IPR008030">
    <property type="entry name" value="NmrA-like"/>
</dbReference>
<dbReference type="InterPro" id="IPR051604">
    <property type="entry name" value="Ergot_Alk_Oxidoreductase"/>
</dbReference>
<organism evidence="2 3">
    <name type="scientific">Variovorax gossypii</name>
    <dbReference type="NCBI Taxonomy" id="1679495"/>
    <lineage>
        <taxon>Bacteria</taxon>
        <taxon>Pseudomonadati</taxon>
        <taxon>Pseudomonadota</taxon>
        <taxon>Betaproteobacteria</taxon>
        <taxon>Burkholderiales</taxon>
        <taxon>Comamonadaceae</taxon>
        <taxon>Variovorax</taxon>
    </lineage>
</organism>
<dbReference type="Pfam" id="PF05368">
    <property type="entry name" value="NmrA"/>
    <property type="match status" value="1"/>
</dbReference>
<accession>A0A431TQV4</accession>
<dbReference type="AlphaFoldDB" id="A0A431TQV4"/>
<evidence type="ECO:0000259" key="1">
    <source>
        <dbReference type="Pfam" id="PF05368"/>
    </source>
</evidence>
<dbReference type="PANTHER" id="PTHR43162">
    <property type="match status" value="1"/>
</dbReference>
<comment type="caution">
    <text evidence="2">The sequence shown here is derived from an EMBL/GenBank/DDBJ whole genome shotgun (WGS) entry which is preliminary data.</text>
</comment>
<dbReference type="Gene3D" id="3.40.50.720">
    <property type="entry name" value="NAD(P)-binding Rossmann-like Domain"/>
    <property type="match status" value="1"/>
</dbReference>
<dbReference type="PANTHER" id="PTHR43162:SF1">
    <property type="entry name" value="PRESTALK A DIFFERENTIATION PROTEIN A"/>
    <property type="match status" value="1"/>
</dbReference>
<dbReference type="SUPFAM" id="SSF51735">
    <property type="entry name" value="NAD(P)-binding Rossmann-fold domains"/>
    <property type="match status" value="1"/>
</dbReference>
<sequence length="288" mass="30828">MYAITGITGQVGGAVARALLAEGQPVRAVVRDEHKGRPWAALGCEVAVAAMDDAVALTRAFSGAAGVFVLPPPNFDPESGFPEARAENAALRQALDTARPARVVCLSTVGAQAAQPNLLSQRTLMEEALRTLPIPITFLRPAWFLENLRWDITQAREQGLLSSYLHPLERPVPMVATVDVGSVAAELLLQVGGAPRVVELEGPERLTQHAIAAALSQVLGRPVRAEAVPRESWGAIFQAQGMRDPVPRIQMLDGFNEGWIRFEGEDASVRKGRVGVADVIRSLADQVG</sequence>
<keyword evidence="3" id="KW-1185">Reference proteome</keyword>
<gene>
    <name evidence="2" type="ORF">EJP69_02085</name>
</gene>
<evidence type="ECO:0000313" key="3">
    <source>
        <dbReference type="Proteomes" id="UP000267418"/>
    </source>
</evidence>
<evidence type="ECO:0000313" key="2">
    <source>
        <dbReference type="EMBL" id="RTQ36560.1"/>
    </source>
</evidence>
<protein>
    <submittedName>
        <fullName evidence="2">NAD-dependent epimerase/dehydratase family protein</fullName>
    </submittedName>
</protein>
<dbReference type="OrthoDB" id="9777801at2"/>
<dbReference type="Proteomes" id="UP000267418">
    <property type="component" value="Unassembled WGS sequence"/>
</dbReference>
<dbReference type="Gene3D" id="3.90.25.10">
    <property type="entry name" value="UDP-galactose 4-epimerase, domain 1"/>
    <property type="match status" value="1"/>
</dbReference>
<dbReference type="RefSeq" id="WP_126468555.1">
    <property type="nucleotide sequence ID" value="NZ_RXOE01000001.1"/>
</dbReference>
<reference evidence="2 3" key="1">
    <citation type="submission" date="2018-12" db="EMBL/GenBank/DDBJ databases">
        <title>The genome of Variovorax gossypii DSM 100435.</title>
        <authorList>
            <person name="Gao J."/>
            <person name="Sun J."/>
        </authorList>
    </citation>
    <scope>NUCLEOTIDE SEQUENCE [LARGE SCALE GENOMIC DNA]</scope>
    <source>
        <strain evidence="2 3">DSM 100435</strain>
    </source>
</reference>